<gene>
    <name evidence="1" type="ORF">D9611_005354</name>
</gene>
<proteinExistence type="predicted"/>
<reference evidence="1 2" key="1">
    <citation type="journal article" date="2020" name="ISME J.">
        <title>Uncovering the hidden diversity of litter-decomposition mechanisms in mushroom-forming fungi.</title>
        <authorList>
            <person name="Floudas D."/>
            <person name="Bentzer J."/>
            <person name="Ahren D."/>
            <person name="Johansson T."/>
            <person name="Persson P."/>
            <person name="Tunlid A."/>
        </authorList>
    </citation>
    <scope>NUCLEOTIDE SEQUENCE [LARGE SCALE GENOMIC DNA]</scope>
    <source>
        <strain evidence="1 2">CBS 175.51</strain>
    </source>
</reference>
<accession>A0A8H5FD69</accession>
<evidence type="ECO:0000313" key="1">
    <source>
        <dbReference type="EMBL" id="KAF5332456.1"/>
    </source>
</evidence>
<protein>
    <recommendedName>
        <fullName evidence="3">IPT/TIG domain-containing protein</fullName>
    </recommendedName>
</protein>
<comment type="caution">
    <text evidence="1">The sequence shown here is derived from an EMBL/GenBank/DDBJ whole genome shotgun (WGS) entry which is preliminary data.</text>
</comment>
<dbReference type="EMBL" id="JAACJK010000110">
    <property type="protein sequence ID" value="KAF5332456.1"/>
    <property type="molecule type" value="Genomic_DNA"/>
</dbReference>
<dbReference type="Proteomes" id="UP000541558">
    <property type="component" value="Unassembled WGS sequence"/>
</dbReference>
<sequence length="86" mass="8976">MPLLHNEEVHTASCPYSVPPRGNGTATITGIAFGTGEIALLEAVSYDESVVLNERPSSKILCTLPESAIQLIACRMVYASSGLAAA</sequence>
<organism evidence="1 2">
    <name type="scientific">Ephemerocybe angulata</name>
    <dbReference type="NCBI Taxonomy" id="980116"/>
    <lineage>
        <taxon>Eukaryota</taxon>
        <taxon>Fungi</taxon>
        <taxon>Dikarya</taxon>
        <taxon>Basidiomycota</taxon>
        <taxon>Agaricomycotina</taxon>
        <taxon>Agaricomycetes</taxon>
        <taxon>Agaricomycetidae</taxon>
        <taxon>Agaricales</taxon>
        <taxon>Agaricineae</taxon>
        <taxon>Psathyrellaceae</taxon>
        <taxon>Ephemerocybe</taxon>
    </lineage>
</organism>
<evidence type="ECO:0000313" key="2">
    <source>
        <dbReference type="Proteomes" id="UP000541558"/>
    </source>
</evidence>
<dbReference type="AlphaFoldDB" id="A0A8H5FD69"/>
<evidence type="ECO:0008006" key="3">
    <source>
        <dbReference type="Google" id="ProtNLM"/>
    </source>
</evidence>
<name>A0A8H5FD69_9AGAR</name>
<keyword evidence="2" id="KW-1185">Reference proteome</keyword>